<feature type="transmembrane region" description="Helical" evidence="10">
    <location>
        <begin position="431"/>
        <end position="452"/>
    </location>
</feature>
<dbReference type="InterPro" id="IPR001757">
    <property type="entry name" value="P_typ_ATPase"/>
</dbReference>
<evidence type="ECO:0000256" key="5">
    <source>
        <dbReference type="ARBA" id="ARBA00022741"/>
    </source>
</evidence>
<dbReference type="NCBIfam" id="TIGR01494">
    <property type="entry name" value="ATPase_P-type"/>
    <property type="match status" value="1"/>
</dbReference>
<evidence type="ECO:0000256" key="3">
    <source>
        <dbReference type="ARBA" id="ARBA00022692"/>
    </source>
</evidence>
<evidence type="ECO:0000256" key="8">
    <source>
        <dbReference type="ARBA" id="ARBA00022989"/>
    </source>
</evidence>
<dbReference type="Gene3D" id="2.70.150.10">
    <property type="entry name" value="Calcium-transporting ATPase, cytoplasmic transduction domain A"/>
    <property type="match status" value="1"/>
</dbReference>
<dbReference type="SFLD" id="SFLDG00002">
    <property type="entry name" value="C1.7:_P-type_atpase_like"/>
    <property type="match status" value="1"/>
</dbReference>
<feature type="region of interest" description="Disordered" evidence="11">
    <location>
        <begin position="94"/>
        <end position="136"/>
    </location>
</feature>
<feature type="transmembrane region" description="Helical" evidence="10">
    <location>
        <begin position="773"/>
        <end position="797"/>
    </location>
</feature>
<comment type="subcellular location">
    <subcellularLocation>
        <location evidence="1">Cell membrane</location>
        <topology evidence="1">Multi-pass membrane protein</topology>
    </subcellularLocation>
</comment>
<keyword evidence="10" id="KW-1003">Cell membrane</keyword>
<feature type="domain" description="HMA" evidence="12">
    <location>
        <begin position="15"/>
        <end position="81"/>
    </location>
</feature>
<sequence length="841" mass="87830">MTEHADVRSGGKERSTAVLDVSGLQWASEQNVVTARLGRRPGVLEVEVNPVAQTATVVFDPARTSLAELRAWVIECGYHCAGQSVPSHICDPMDEPDPSATGHDEHHGAVQERGQAGTAVLPQRRRSGRDMPVGHAAHDAHVGPAAMDHAEHPGPGEVETLPSPHEMMGHGGMSMAAMVADMRNRFLVALLFSIPIVAWSPIGTEVLGLNLPVPFGLRRDVWALLLSLPVILYSCWIFFTGAVRALRARTLDMMVLVAVAVGAGWLYSVIVTLTGGGEVFYEAATVLAAFVLLGHWFEMRARGGANDAIRTLLDLAPPKAVVVRDGRPVEVPTAEVVAGDLLLVRPGAKIPVDGVVEDGDSEVDESMVTGESLPVHKQPASAVIGATINRNGTLRVRATKVGADTALAQIVKLVQQAQNSKAPGQRLADRAAFWLVFVALIGGALTFAGWLLLADAPFGVAILFAITVVVITCPDALGLATPTAIMVGTGLGAKRGVLFKNAIALETSARIQVVVMDKTGTLTRGEPEVTDVIAEGIAADELLRLAAAVERESEHPLAEAIVGHADARGLEPLRAGRFENVPGHGAVADVAGRRVAVGNRRLLEREGVDVGTLDARRDEVAAGGRTAVMVAVDGVAAGVIGIADAPRQTSAAAVAALHDLGVEVVMLTGDNTATARRIAQRLGIDTVIAEVLPGDKATKIAELQAGGRRVAMVGDGVNDAPALAQADLGIAIGAGTDVAIETADVVLMRSDPLDVPTALRIGRGTLRKMRQNLGWAIGYNTIALPIAAGVFAPAFGLVLRPEIAALSMSGSSVIVAVNALTLERLRLSSPIEKSDNESAHA</sequence>
<keyword evidence="5 10" id="KW-0547">Nucleotide-binding</keyword>
<evidence type="ECO:0000256" key="10">
    <source>
        <dbReference type="RuleBase" id="RU362081"/>
    </source>
</evidence>
<evidence type="ECO:0000256" key="7">
    <source>
        <dbReference type="ARBA" id="ARBA00022967"/>
    </source>
</evidence>
<dbReference type="Pfam" id="PF00122">
    <property type="entry name" value="E1-E2_ATPase"/>
    <property type="match status" value="1"/>
</dbReference>
<evidence type="ECO:0000256" key="11">
    <source>
        <dbReference type="SAM" id="MobiDB-lite"/>
    </source>
</evidence>
<feature type="transmembrane region" description="Helical" evidence="10">
    <location>
        <begin position="255"/>
        <end position="273"/>
    </location>
</feature>
<evidence type="ECO:0000256" key="2">
    <source>
        <dbReference type="ARBA" id="ARBA00006024"/>
    </source>
</evidence>
<keyword evidence="4 10" id="KW-0479">Metal-binding</keyword>
<dbReference type="InterPro" id="IPR044492">
    <property type="entry name" value="P_typ_ATPase_HD_dom"/>
</dbReference>
<dbReference type="Gene3D" id="3.40.50.1000">
    <property type="entry name" value="HAD superfamily/HAD-like"/>
    <property type="match status" value="1"/>
</dbReference>
<keyword evidence="3 10" id="KW-0812">Transmembrane</keyword>
<keyword evidence="9 10" id="KW-0472">Membrane</keyword>
<evidence type="ECO:0000256" key="6">
    <source>
        <dbReference type="ARBA" id="ARBA00022840"/>
    </source>
</evidence>
<evidence type="ECO:0000313" key="13">
    <source>
        <dbReference type="EMBL" id="MDP9868800.1"/>
    </source>
</evidence>
<dbReference type="EMBL" id="JAUSRB010000002">
    <property type="protein sequence ID" value="MDP9868800.1"/>
    <property type="molecule type" value="Genomic_DNA"/>
</dbReference>
<dbReference type="RefSeq" id="WP_306872045.1">
    <property type="nucleotide sequence ID" value="NZ_JAUSRB010000002.1"/>
</dbReference>
<keyword evidence="8 10" id="KW-1133">Transmembrane helix</keyword>
<dbReference type="InterPro" id="IPR036412">
    <property type="entry name" value="HAD-like_sf"/>
</dbReference>
<keyword evidence="14" id="KW-1185">Reference proteome</keyword>
<feature type="transmembrane region" description="Helical" evidence="10">
    <location>
        <begin position="222"/>
        <end position="243"/>
    </location>
</feature>
<dbReference type="SUPFAM" id="SSF81653">
    <property type="entry name" value="Calcium ATPase, transduction domain A"/>
    <property type="match status" value="1"/>
</dbReference>
<feature type="transmembrane region" description="Helical" evidence="10">
    <location>
        <begin position="279"/>
        <end position="297"/>
    </location>
</feature>
<organism evidence="13 14">
    <name type="scientific">Streptosporangium brasiliense</name>
    <dbReference type="NCBI Taxonomy" id="47480"/>
    <lineage>
        <taxon>Bacteria</taxon>
        <taxon>Bacillati</taxon>
        <taxon>Actinomycetota</taxon>
        <taxon>Actinomycetes</taxon>
        <taxon>Streptosporangiales</taxon>
        <taxon>Streptosporangiaceae</taxon>
        <taxon>Streptosporangium</taxon>
    </lineage>
</organism>
<keyword evidence="7" id="KW-1278">Translocase</keyword>
<evidence type="ECO:0000256" key="4">
    <source>
        <dbReference type="ARBA" id="ARBA00022723"/>
    </source>
</evidence>
<dbReference type="PROSITE" id="PS50846">
    <property type="entry name" value="HMA_2"/>
    <property type="match status" value="1"/>
</dbReference>
<dbReference type="NCBIfam" id="TIGR01525">
    <property type="entry name" value="ATPase-IB_hvy"/>
    <property type="match status" value="1"/>
</dbReference>
<evidence type="ECO:0000313" key="14">
    <source>
        <dbReference type="Proteomes" id="UP001230426"/>
    </source>
</evidence>
<comment type="caution">
    <text evidence="13">The sequence shown here is derived from an EMBL/GenBank/DDBJ whole genome shotgun (WGS) entry which is preliminary data.</text>
</comment>
<comment type="similarity">
    <text evidence="2 10">Belongs to the cation transport ATPase (P-type) (TC 3.A.3) family. Type IB subfamily.</text>
</comment>
<dbReference type="Gene3D" id="3.30.70.100">
    <property type="match status" value="1"/>
</dbReference>
<dbReference type="PROSITE" id="PS00154">
    <property type="entry name" value="ATPASE_E1_E2"/>
    <property type="match status" value="1"/>
</dbReference>
<dbReference type="NCBIfam" id="TIGR01511">
    <property type="entry name" value="ATPase-IB1_Cu"/>
    <property type="match status" value="1"/>
</dbReference>
<dbReference type="Proteomes" id="UP001230426">
    <property type="component" value="Unassembled WGS sequence"/>
</dbReference>
<dbReference type="SUPFAM" id="SSF56784">
    <property type="entry name" value="HAD-like"/>
    <property type="match status" value="1"/>
</dbReference>
<evidence type="ECO:0000256" key="1">
    <source>
        <dbReference type="ARBA" id="ARBA00004651"/>
    </source>
</evidence>
<dbReference type="SUPFAM" id="SSF81665">
    <property type="entry name" value="Calcium ATPase, transmembrane domain M"/>
    <property type="match status" value="1"/>
</dbReference>
<dbReference type="InterPro" id="IPR036163">
    <property type="entry name" value="HMA_dom_sf"/>
</dbReference>
<dbReference type="PRINTS" id="PR00119">
    <property type="entry name" value="CATATPASE"/>
</dbReference>
<dbReference type="Pfam" id="PF00403">
    <property type="entry name" value="HMA"/>
    <property type="match status" value="1"/>
</dbReference>
<dbReference type="PANTHER" id="PTHR43520">
    <property type="entry name" value="ATP7, ISOFORM B"/>
    <property type="match status" value="1"/>
</dbReference>
<protein>
    <submittedName>
        <fullName evidence="13">Cu2+-exporting ATPase</fullName>
    </submittedName>
</protein>
<dbReference type="SUPFAM" id="SSF55008">
    <property type="entry name" value="HMA, heavy metal-associated domain"/>
    <property type="match status" value="1"/>
</dbReference>
<keyword evidence="6 10" id="KW-0067">ATP-binding</keyword>
<dbReference type="Gene3D" id="3.40.1110.10">
    <property type="entry name" value="Calcium-transporting ATPase, cytoplasmic domain N"/>
    <property type="match status" value="1"/>
</dbReference>
<dbReference type="CDD" id="cd02094">
    <property type="entry name" value="P-type_ATPase_Cu-like"/>
    <property type="match status" value="1"/>
</dbReference>
<dbReference type="SFLD" id="SFLDS00003">
    <property type="entry name" value="Haloacid_Dehalogenase"/>
    <property type="match status" value="1"/>
</dbReference>
<dbReference type="InterPro" id="IPR006121">
    <property type="entry name" value="HMA_dom"/>
</dbReference>
<accession>A0ABT9RHU8</accession>
<dbReference type="InterPro" id="IPR059000">
    <property type="entry name" value="ATPase_P-type_domA"/>
</dbReference>
<name>A0ABT9RHU8_9ACTN</name>
<dbReference type="InterPro" id="IPR023298">
    <property type="entry name" value="ATPase_P-typ_TM_dom_sf"/>
</dbReference>
<dbReference type="Pfam" id="PF00702">
    <property type="entry name" value="Hydrolase"/>
    <property type="match status" value="1"/>
</dbReference>
<dbReference type="InterPro" id="IPR023299">
    <property type="entry name" value="ATPase_P-typ_cyto_dom_N"/>
</dbReference>
<feature type="transmembrane region" description="Helical" evidence="10">
    <location>
        <begin position="185"/>
        <end position="202"/>
    </location>
</feature>
<evidence type="ECO:0000259" key="12">
    <source>
        <dbReference type="PROSITE" id="PS50846"/>
    </source>
</evidence>
<dbReference type="InterPro" id="IPR023214">
    <property type="entry name" value="HAD_sf"/>
</dbReference>
<dbReference type="SFLD" id="SFLDF00027">
    <property type="entry name" value="p-type_atpase"/>
    <property type="match status" value="1"/>
</dbReference>
<reference evidence="13 14" key="1">
    <citation type="submission" date="2023-07" db="EMBL/GenBank/DDBJ databases">
        <title>Sequencing the genomes of 1000 actinobacteria strains.</title>
        <authorList>
            <person name="Klenk H.-P."/>
        </authorList>
    </citation>
    <scope>NUCLEOTIDE SEQUENCE [LARGE SCALE GENOMIC DNA]</scope>
    <source>
        <strain evidence="13 14">DSM 44109</strain>
    </source>
</reference>
<dbReference type="InterPro" id="IPR027256">
    <property type="entry name" value="P-typ_ATPase_IB"/>
</dbReference>
<feature type="transmembrane region" description="Helical" evidence="10">
    <location>
        <begin position="458"/>
        <end position="477"/>
    </location>
</feature>
<dbReference type="PANTHER" id="PTHR43520:SF8">
    <property type="entry name" value="P-TYPE CU(+) TRANSPORTER"/>
    <property type="match status" value="1"/>
</dbReference>
<dbReference type="InterPro" id="IPR018303">
    <property type="entry name" value="ATPase_P-typ_P_site"/>
</dbReference>
<evidence type="ECO:0000256" key="9">
    <source>
        <dbReference type="ARBA" id="ARBA00023136"/>
    </source>
</evidence>
<dbReference type="CDD" id="cd00371">
    <property type="entry name" value="HMA"/>
    <property type="match status" value="1"/>
</dbReference>
<gene>
    <name evidence="13" type="ORF">J2S55_008066</name>
</gene>
<dbReference type="InterPro" id="IPR008250">
    <property type="entry name" value="ATPase_P-typ_transduc_dom_A_sf"/>
</dbReference>
<proteinExistence type="inferred from homology"/>